<name>A0A062V423_9PROT</name>
<evidence type="ECO:0000256" key="3">
    <source>
        <dbReference type="ARBA" id="ARBA00022801"/>
    </source>
</evidence>
<dbReference type="GO" id="GO:0005829">
    <property type="term" value="C:cytosol"/>
    <property type="evidence" value="ECO:0007669"/>
    <property type="project" value="TreeGrafter"/>
</dbReference>
<keyword evidence="4" id="KW-0443">Lipid metabolism</keyword>
<dbReference type="FunFam" id="2.40.160.210:FF:000001">
    <property type="entry name" value="Acyl-CoA thioesterase II"/>
    <property type="match status" value="1"/>
</dbReference>
<feature type="domain" description="Acyl-CoA thioesterase-like N-terminal HotDog" evidence="10">
    <location>
        <begin position="35"/>
        <end position="111"/>
    </location>
</feature>
<dbReference type="CDD" id="cd03444">
    <property type="entry name" value="Thioesterase_II_repeat1"/>
    <property type="match status" value="1"/>
</dbReference>
<dbReference type="InterPro" id="IPR025652">
    <property type="entry name" value="TesB_C"/>
</dbReference>
<dbReference type="STRING" id="1280954.HPO_18842"/>
<accession>A0A062V423</accession>
<dbReference type="GO" id="GO:0009062">
    <property type="term" value="P:fatty acid catabolic process"/>
    <property type="evidence" value="ECO:0007669"/>
    <property type="project" value="TreeGrafter"/>
</dbReference>
<gene>
    <name evidence="11" type="ORF">HPO_18842</name>
</gene>
<keyword evidence="12" id="KW-1185">Reference proteome</keyword>
<dbReference type="Pfam" id="PF02551">
    <property type="entry name" value="Acyl_CoA_thio"/>
    <property type="match status" value="1"/>
</dbReference>
<dbReference type="InterPro" id="IPR042171">
    <property type="entry name" value="Acyl-CoA_hotdog"/>
</dbReference>
<keyword evidence="3" id="KW-0378">Hydrolase</keyword>
<comment type="subunit">
    <text evidence="2">Homotetramer.</text>
</comment>
<dbReference type="InterPro" id="IPR003703">
    <property type="entry name" value="Acyl_CoA_thio"/>
</dbReference>
<organism evidence="11 12">
    <name type="scientific">Hyphomonas polymorpha PS728</name>
    <dbReference type="NCBI Taxonomy" id="1280954"/>
    <lineage>
        <taxon>Bacteria</taxon>
        <taxon>Pseudomonadati</taxon>
        <taxon>Pseudomonadota</taxon>
        <taxon>Alphaproteobacteria</taxon>
        <taxon>Hyphomonadales</taxon>
        <taxon>Hyphomonadaceae</taxon>
        <taxon>Hyphomonas</taxon>
    </lineage>
</organism>
<proteinExistence type="inferred from homology"/>
<evidence type="ECO:0000313" key="11">
    <source>
        <dbReference type="EMBL" id="KCZ96652.1"/>
    </source>
</evidence>
<dbReference type="EC" id="3.1.2.20" evidence="5"/>
<dbReference type="AlphaFoldDB" id="A0A062V423"/>
<dbReference type="GO" id="GO:0047617">
    <property type="term" value="F:fatty acyl-CoA hydrolase activity"/>
    <property type="evidence" value="ECO:0007669"/>
    <property type="project" value="UniProtKB-EC"/>
</dbReference>
<dbReference type="OrthoDB" id="9781019at2"/>
<comment type="caution">
    <text evidence="11">The sequence shown here is derived from an EMBL/GenBank/DDBJ whole genome shotgun (WGS) entry which is preliminary data.</text>
</comment>
<dbReference type="PATRIC" id="fig|1280954.3.peg.3788"/>
<evidence type="ECO:0000256" key="8">
    <source>
        <dbReference type="ARBA" id="ARBA00079653"/>
    </source>
</evidence>
<protein>
    <recommendedName>
        <fullName evidence="7">Acyl-CoA thioesterase 2</fullName>
        <ecNumber evidence="5">3.1.2.20</ecNumber>
    </recommendedName>
    <alternativeName>
        <fullName evidence="8">Thioesterase II</fullName>
    </alternativeName>
</protein>
<comment type="similarity">
    <text evidence="1">Belongs to the C/M/P thioester hydrolase family.</text>
</comment>
<reference evidence="11 12" key="1">
    <citation type="journal article" date="2014" name="Antonie Van Leeuwenhoek">
        <title>Hyphomonas beringensis sp. nov. and Hyphomonas chukchiensis sp. nov., isolated from surface seawater of the Bering Sea and Chukchi Sea.</title>
        <authorList>
            <person name="Li C."/>
            <person name="Lai Q."/>
            <person name="Li G."/>
            <person name="Dong C."/>
            <person name="Wang J."/>
            <person name="Liao Y."/>
            <person name="Shao Z."/>
        </authorList>
    </citation>
    <scope>NUCLEOTIDE SEQUENCE [LARGE SCALE GENOMIC DNA]</scope>
    <source>
        <strain evidence="11 12">PS728</strain>
    </source>
</reference>
<comment type="catalytic activity">
    <reaction evidence="6">
        <text>a fatty acyl-CoA + H2O = a fatty acid + CoA + H(+)</text>
        <dbReference type="Rhea" id="RHEA:16781"/>
        <dbReference type="ChEBI" id="CHEBI:15377"/>
        <dbReference type="ChEBI" id="CHEBI:15378"/>
        <dbReference type="ChEBI" id="CHEBI:28868"/>
        <dbReference type="ChEBI" id="CHEBI:57287"/>
        <dbReference type="ChEBI" id="CHEBI:77636"/>
        <dbReference type="EC" id="3.1.2.20"/>
    </reaction>
    <physiologicalReaction direction="left-to-right" evidence="6">
        <dbReference type="Rhea" id="RHEA:16782"/>
    </physiologicalReaction>
</comment>
<evidence type="ECO:0000256" key="5">
    <source>
        <dbReference type="ARBA" id="ARBA00038894"/>
    </source>
</evidence>
<dbReference type="PANTHER" id="PTHR11066:SF34">
    <property type="entry name" value="ACYL-COENZYME A THIOESTERASE 8"/>
    <property type="match status" value="1"/>
</dbReference>
<feature type="domain" description="Acyl-CoA thioesterase 2 C-terminal" evidence="9">
    <location>
        <begin position="168"/>
        <end position="283"/>
    </location>
</feature>
<evidence type="ECO:0000256" key="7">
    <source>
        <dbReference type="ARBA" id="ARBA00071120"/>
    </source>
</evidence>
<evidence type="ECO:0000259" key="9">
    <source>
        <dbReference type="Pfam" id="PF02551"/>
    </source>
</evidence>
<sequence>MAKDPVGDLLTLLDIERLEHDLFRGQSPDEEESQRVFGGQVIAQSLVAAYRTVPDDRPCHSLHAYFIRPGDPSVPIIYQVDHSRDGGSFTTRRVVAIQHGKQIFNLAASFQVQEESWHHQHDMPQVQPPESLSDRIEWRRKFAENVPERHRGHFLRERPIEMREIDPLDPLNPAKASDVHALWFRVARPIDEAPWIHHCLMAYASDMALLGTGSRPHGVSWMNRELMSASLDHAMWFHAPTKFDEWHLYSMDSPYAGGARSFNRGSIYDASGRLVASVAQEGLMRRVTPKPRQG</sequence>
<dbReference type="CDD" id="cd03445">
    <property type="entry name" value="Thioesterase_II_repeat2"/>
    <property type="match status" value="1"/>
</dbReference>
<dbReference type="Proteomes" id="UP000027100">
    <property type="component" value="Unassembled WGS sequence"/>
</dbReference>
<dbReference type="PANTHER" id="PTHR11066">
    <property type="entry name" value="ACYL-COA THIOESTERASE"/>
    <property type="match status" value="1"/>
</dbReference>
<dbReference type="SUPFAM" id="SSF54637">
    <property type="entry name" value="Thioesterase/thiol ester dehydrase-isomerase"/>
    <property type="match status" value="2"/>
</dbReference>
<evidence type="ECO:0000256" key="4">
    <source>
        <dbReference type="ARBA" id="ARBA00023098"/>
    </source>
</evidence>
<evidence type="ECO:0000259" key="10">
    <source>
        <dbReference type="Pfam" id="PF13622"/>
    </source>
</evidence>
<dbReference type="Pfam" id="PF13622">
    <property type="entry name" value="4HBT_3"/>
    <property type="match status" value="1"/>
</dbReference>
<evidence type="ECO:0000256" key="2">
    <source>
        <dbReference type="ARBA" id="ARBA00011881"/>
    </source>
</evidence>
<dbReference type="Gene3D" id="2.40.160.210">
    <property type="entry name" value="Acyl-CoA thioesterase, double hotdog domain"/>
    <property type="match status" value="1"/>
</dbReference>
<dbReference type="EMBL" id="ARYM01000040">
    <property type="protein sequence ID" value="KCZ96652.1"/>
    <property type="molecule type" value="Genomic_DNA"/>
</dbReference>
<evidence type="ECO:0000256" key="1">
    <source>
        <dbReference type="ARBA" id="ARBA00006538"/>
    </source>
</evidence>
<dbReference type="InterPro" id="IPR049449">
    <property type="entry name" value="TesB_ACOT8-like_N"/>
</dbReference>
<evidence type="ECO:0000313" key="12">
    <source>
        <dbReference type="Proteomes" id="UP000027100"/>
    </source>
</evidence>
<dbReference type="eggNOG" id="COG1946">
    <property type="taxonomic scope" value="Bacteria"/>
</dbReference>
<evidence type="ECO:0000256" key="6">
    <source>
        <dbReference type="ARBA" id="ARBA00050943"/>
    </source>
</evidence>
<dbReference type="GO" id="GO:0006637">
    <property type="term" value="P:acyl-CoA metabolic process"/>
    <property type="evidence" value="ECO:0007669"/>
    <property type="project" value="InterPro"/>
</dbReference>
<dbReference type="RefSeq" id="WP_035602563.1">
    <property type="nucleotide sequence ID" value="NZ_ARYM01000040.1"/>
</dbReference>
<dbReference type="InterPro" id="IPR029069">
    <property type="entry name" value="HotDog_dom_sf"/>
</dbReference>